<comment type="caution">
    <text evidence="2">The sequence shown here is derived from an EMBL/GenBank/DDBJ whole genome shotgun (WGS) entry which is preliminary data.</text>
</comment>
<evidence type="ECO:0000256" key="1">
    <source>
        <dbReference type="SAM" id="MobiDB-lite"/>
    </source>
</evidence>
<feature type="compositionally biased region" description="Basic and acidic residues" evidence="1">
    <location>
        <begin position="1"/>
        <end position="13"/>
    </location>
</feature>
<keyword evidence="3" id="KW-1185">Reference proteome</keyword>
<feature type="region of interest" description="Disordered" evidence="1">
    <location>
        <begin position="1"/>
        <end position="29"/>
    </location>
</feature>
<reference evidence="3" key="1">
    <citation type="submission" date="2022-10" db="EMBL/GenBank/DDBJ databases">
        <title>Genome assembly of Pristionchus species.</title>
        <authorList>
            <person name="Yoshida K."/>
            <person name="Sommer R.J."/>
        </authorList>
    </citation>
    <scope>NUCLEOTIDE SEQUENCE [LARGE SCALE GENOMIC DNA]</scope>
    <source>
        <strain evidence="3">RS5460</strain>
    </source>
</reference>
<sequence length="150" mass="17041">MGGRWKRFEKSQEEEVGASREPSPREIPLLPSRPASLGRAVVLLVLVTRIHLDVRVQFGAVVVQGDTRVHHLQSFSGSVHRPEGVVVRPVEGRWSLLQLVHDREGGRHVALKDVEQFDVVVVRAERTHQILADLEIIDFIFVRKDIFQSM</sequence>
<gene>
    <name evidence="2" type="ORF">PMAYCL1PPCAC_19833</name>
</gene>
<accession>A0AAN5CRZ7</accession>
<dbReference type="AlphaFoldDB" id="A0AAN5CRZ7"/>
<evidence type="ECO:0000313" key="3">
    <source>
        <dbReference type="Proteomes" id="UP001328107"/>
    </source>
</evidence>
<name>A0AAN5CRZ7_9BILA</name>
<evidence type="ECO:0000313" key="2">
    <source>
        <dbReference type="EMBL" id="GMR49638.1"/>
    </source>
</evidence>
<dbReference type="Proteomes" id="UP001328107">
    <property type="component" value="Unassembled WGS sequence"/>
</dbReference>
<proteinExistence type="predicted"/>
<organism evidence="2 3">
    <name type="scientific">Pristionchus mayeri</name>
    <dbReference type="NCBI Taxonomy" id="1317129"/>
    <lineage>
        <taxon>Eukaryota</taxon>
        <taxon>Metazoa</taxon>
        <taxon>Ecdysozoa</taxon>
        <taxon>Nematoda</taxon>
        <taxon>Chromadorea</taxon>
        <taxon>Rhabditida</taxon>
        <taxon>Rhabditina</taxon>
        <taxon>Diplogasteromorpha</taxon>
        <taxon>Diplogasteroidea</taxon>
        <taxon>Neodiplogasteridae</taxon>
        <taxon>Pristionchus</taxon>
    </lineage>
</organism>
<protein>
    <submittedName>
        <fullName evidence="2">Uncharacterized protein</fullName>
    </submittedName>
</protein>
<dbReference type="EMBL" id="BTRK01000004">
    <property type="protein sequence ID" value="GMR49638.1"/>
    <property type="molecule type" value="Genomic_DNA"/>
</dbReference>